<dbReference type="EMBL" id="CP028918">
    <property type="protein sequence ID" value="AWB49549.1"/>
    <property type="molecule type" value="Genomic_DNA"/>
</dbReference>
<keyword evidence="3 6" id="KW-0808">Transferase</keyword>
<evidence type="ECO:0000256" key="5">
    <source>
        <dbReference type="ARBA" id="ARBA00022840"/>
    </source>
</evidence>
<dbReference type="InterPro" id="IPR008145">
    <property type="entry name" value="GK/Ca_channel_bsu"/>
</dbReference>
<comment type="function">
    <text evidence="6">Catalyzes the phosphorylation of ribose 1,5-bisphosphate to 5-phospho-D-ribosyl alpha-1-diphosphate (PRPP).</text>
</comment>
<keyword evidence="5 6" id="KW-0067">ATP-binding</keyword>
<accession>A0A2S0UP07</accession>
<evidence type="ECO:0000256" key="4">
    <source>
        <dbReference type="ARBA" id="ARBA00022741"/>
    </source>
</evidence>
<reference evidence="8 9" key="1">
    <citation type="submission" date="2018-04" db="EMBL/GenBank/DDBJ databases">
        <title>Genome sequencing of Gemmobacter.</title>
        <authorList>
            <person name="Yi H."/>
            <person name="Baek M.-G."/>
        </authorList>
    </citation>
    <scope>NUCLEOTIDE SEQUENCE [LARGE SCALE GENOMIC DNA]</scope>
    <source>
        <strain evidence="8 9">HYN0069</strain>
    </source>
</reference>
<dbReference type="NCBIfam" id="TIGR02322">
    <property type="entry name" value="phosphon_PhnN"/>
    <property type="match status" value="1"/>
</dbReference>
<dbReference type="KEGG" id="geh:HYN69_14495"/>
<dbReference type="OrthoDB" id="341217at2"/>
<gene>
    <name evidence="6 8" type="primary">phnN</name>
    <name evidence="8" type="ORF">HYN69_14495</name>
</gene>
<dbReference type="GO" id="GO:0005524">
    <property type="term" value="F:ATP binding"/>
    <property type="evidence" value="ECO:0007669"/>
    <property type="project" value="UniProtKB-KW"/>
</dbReference>
<evidence type="ECO:0000313" key="8">
    <source>
        <dbReference type="EMBL" id="AWB49549.1"/>
    </source>
</evidence>
<dbReference type="InterPro" id="IPR027417">
    <property type="entry name" value="P-loop_NTPase"/>
</dbReference>
<dbReference type="Gene3D" id="3.40.50.300">
    <property type="entry name" value="P-loop containing nucleotide triphosphate hydrolases"/>
    <property type="match status" value="1"/>
</dbReference>
<keyword evidence="8" id="KW-0418">Kinase</keyword>
<evidence type="ECO:0000256" key="6">
    <source>
        <dbReference type="HAMAP-Rule" id="MF_00836"/>
    </source>
</evidence>
<evidence type="ECO:0000256" key="2">
    <source>
        <dbReference type="ARBA" id="ARBA00005069"/>
    </source>
</evidence>
<sequence length="180" mass="19085">MKGRLFAVVGPSGAGKDTLIDAARAARPDLVIARRAITRPASAGGEDFEGVSVFEFTARKVNGGFALDWKAHGLSYGIPAETLAKRDEGFDVLFNGSRAALDAAACRFPEMTVIRVTAPSTVLMERLLARGRETREEIAERISRASYDIPAGLKVIDVVNDGPLAVATARFLAALQPASA</sequence>
<dbReference type="UniPathway" id="UPA00087">
    <property type="reaction ID" value="UER00175"/>
</dbReference>
<dbReference type="HAMAP" id="MF_00836">
    <property type="entry name" value="PhnN"/>
    <property type="match status" value="1"/>
</dbReference>
<protein>
    <recommendedName>
        <fullName evidence="6">Ribose 1,5-bisphosphate phosphokinase PhnN</fullName>
        <ecNumber evidence="6">2.7.4.23</ecNumber>
    </recommendedName>
    <alternativeName>
        <fullName evidence="6">Ribose 1,5-bisphosphokinase</fullName>
    </alternativeName>
</protein>
<comment type="pathway">
    <text evidence="2 6">Metabolic intermediate biosynthesis; 5-phospho-alpha-D-ribose 1-diphosphate biosynthesis; 5-phospho-alpha-D-ribose 1-diphosphate from D-ribose 5-phosphate (route II): step 3/3.</text>
</comment>
<dbReference type="RefSeq" id="WP_108436366.1">
    <property type="nucleotide sequence ID" value="NZ_CP028918.1"/>
</dbReference>
<evidence type="ECO:0000256" key="1">
    <source>
        <dbReference type="ARBA" id="ARBA00000373"/>
    </source>
</evidence>
<proteinExistence type="inferred from homology"/>
<evidence type="ECO:0000259" key="7">
    <source>
        <dbReference type="SMART" id="SM00072"/>
    </source>
</evidence>
<keyword evidence="9" id="KW-1185">Reference proteome</keyword>
<dbReference type="GO" id="GO:0019634">
    <property type="term" value="P:organic phosphonate metabolic process"/>
    <property type="evidence" value="ECO:0007669"/>
    <property type="project" value="UniProtKB-UniRule"/>
</dbReference>
<dbReference type="InterPro" id="IPR012699">
    <property type="entry name" value="PhnN"/>
</dbReference>
<dbReference type="SUPFAM" id="SSF52540">
    <property type="entry name" value="P-loop containing nucleoside triphosphate hydrolases"/>
    <property type="match status" value="1"/>
</dbReference>
<name>A0A2S0UP07_9RHOB</name>
<dbReference type="GO" id="GO:0006015">
    <property type="term" value="P:5-phosphoribose 1-diphosphate biosynthetic process"/>
    <property type="evidence" value="ECO:0007669"/>
    <property type="project" value="UniProtKB-UniRule"/>
</dbReference>
<evidence type="ECO:0000313" key="9">
    <source>
        <dbReference type="Proteomes" id="UP000244496"/>
    </source>
</evidence>
<comment type="similarity">
    <text evidence="6">Belongs to the ribose 1,5-bisphosphokinase family.</text>
</comment>
<dbReference type="GO" id="GO:0033863">
    <property type="term" value="F:ribose 1,5-bisphosphate phosphokinase activity"/>
    <property type="evidence" value="ECO:0007669"/>
    <property type="project" value="UniProtKB-UniRule"/>
</dbReference>
<evidence type="ECO:0000256" key="3">
    <source>
        <dbReference type="ARBA" id="ARBA00022679"/>
    </source>
</evidence>
<feature type="domain" description="Guanylate kinase/L-type calcium channel beta subunit" evidence="7">
    <location>
        <begin position="2"/>
        <end position="179"/>
    </location>
</feature>
<dbReference type="SMART" id="SM00072">
    <property type="entry name" value="GuKc"/>
    <property type="match status" value="1"/>
</dbReference>
<comment type="catalytic activity">
    <reaction evidence="1 6">
        <text>alpha-D-ribose 1,5-bisphosphate + ATP = 5-phospho-alpha-D-ribose 1-diphosphate + ADP</text>
        <dbReference type="Rhea" id="RHEA:20109"/>
        <dbReference type="ChEBI" id="CHEBI:30616"/>
        <dbReference type="ChEBI" id="CHEBI:58017"/>
        <dbReference type="ChEBI" id="CHEBI:68688"/>
        <dbReference type="ChEBI" id="CHEBI:456216"/>
        <dbReference type="EC" id="2.7.4.23"/>
    </reaction>
</comment>
<organism evidence="8 9">
    <name type="scientific">Paragemmobacter aquarius</name>
    <dbReference type="NCBI Taxonomy" id="2169400"/>
    <lineage>
        <taxon>Bacteria</taxon>
        <taxon>Pseudomonadati</taxon>
        <taxon>Pseudomonadota</taxon>
        <taxon>Alphaproteobacteria</taxon>
        <taxon>Rhodobacterales</taxon>
        <taxon>Paracoccaceae</taxon>
        <taxon>Paragemmobacter</taxon>
    </lineage>
</organism>
<feature type="binding site" evidence="6">
    <location>
        <begin position="10"/>
        <end position="17"/>
    </location>
    <ligand>
        <name>ATP</name>
        <dbReference type="ChEBI" id="CHEBI:30616"/>
    </ligand>
</feature>
<dbReference type="EC" id="2.7.4.23" evidence="6"/>
<keyword evidence="4 6" id="KW-0547">Nucleotide-binding</keyword>
<dbReference type="Proteomes" id="UP000244496">
    <property type="component" value="Chromosome"/>
</dbReference>
<dbReference type="AlphaFoldDB" id="A0A2S0UP07"/>